<evidence type="ECO:0000256" key="2">
    <source>
        <dbReference type="PROSITE-ProRule" id="PRU00284"/>
    </source>
</evidence>
<feature type="domain" description="Methyl-accepting transducer" evidence="4">
    <location>
        <begin position="404"/>
        <end position="647"/>
    </location>
</feature>
<dbReference type="Proteomes" id="UP000005730">
    <property type="component" value="Chromosome"/>
</dbReference>
<name>H0UNI2_9BACT</name>
<keyword evidence="3" id="KW-0472">Membrane</keyword>
<accession>H0UNI2</accession>
<evidence type="ECO:0000313" key="5">
    <source>
        <dbReference type="EMBL" id="EHM09389.1"/>
    </source>
</evidence>
<sequence>MVMGIRGKMMVMTLLPLAVVMLALSGYLGFRARSMAMEDGIRGVTSEAVGGASEAGAYMRELVSSAQSMGAAIGGVSAQWSGAAGEKGVLGILEHTLASNPLAASCWVVLEPEGGAKEHFMATFFKDPDGKIQRGYDLNEAMLEDQGEENWYWDVFRSGRAKVSDPYFYSYTGMGNDERFVCAISVPVLRGGRVVGVAGMDVDAKGLGEAVMSRGMLVSKWTLIISSGGVLAAGREDLLGKSVKDAPKGAYPKGLSDLIGGISGPKWWFGGAPSGAGEWLFVAAPVWISEDIKWTIVAGLPKEQVMSKARDMTLGAVVSAGLALVLIALGVAMVSHRITRPMLVALEAVERFSKLDLRYDPSSDWVAMIRDEVGHMASSLGCMRRSLCSTIGDVARFAGEISREAVGLADASSECLSSAEGARRRAAEAASACERGVSMISQVEDLSEELLGASKGLMEDASSCEAAMGAARESLEGAVESMRKCAEGASHALEANREMANRLSEMSKVVERMGDMISRIVDVADRTELLAFNAAIEAARAGEAGRGFSVVAMEVRKLAEESRELSSMTQRFSESIMEGMRSTLDSTEESSVSLSSAASMAEGAMDAVGDAAKGFSAAMEMSKRVRVSACRQEELSRKGSDTASEVSRVLRGVMEDVRDLGDVVDGVSRFASASHRKADSFKDLAGRLMEEMGRFKIHGVVEEEGPAEALADQPAMIPPTCHRPVLVIQHQPLPRTRGEDRLVE</sequence>
<dbReference type="SUPFAM" id="SSF58104">
    <property type="entry name" value="Methyl-accepting chemotaxis protein (MCP) signaling domain"/>
    <property type="match status" value="1"/>
</dbReference>
<dbReference type="GO" id="GO:0007165">
    <property type="term" value="P:signal transduction"/>
    <property type="evidence" value="ECO:0007669"/>
    <property type="project" value="UniProtKB-KW"/>
</dbReference>
<proteinExistence type="predicted"/>
<dbReference type="Gene3D" id="1.10.287.950">
    <property type="entry name" value="Methyl-accepting chemotaxis protein"/>
    <property type="match status" value="1"/>
</dbReference>
<evidence type="ECO:0000256" key="1">
    <source>
        <dbReference type="ARBA" id="ARBA00023224"/>
    </source>
</evidence>
<organism evidence="5 6">
    <name type="scientific">Thermanaerovibrio velox DSM 12556</name>
    <dbReference type="NCBI Taxonomy" id="926567"/>
    <lineage>
        <taxon>Bacteria</taxon>
        <taxon>Thermotogati</taxon>
        <taxon>Synergistota</taxon>
        <taxon>Synergistia</taxon>
        <taxon>Synergistales</taxon>
        <taxon>Synergistaceae</taxon>
        <taxon>Thermanaerovibrio</taxon>
    </lineage>
</organism>
<evidence type="ECO:0000256" key="3">
    <source>
        <dbReference type="SAM" id="Phobius"/>
    </source>
</evidence>
<dbReference type="SMART" id="SM00283">
    <property type="entry name" value="MA"/>
    <property type="match status" value="1"/>
</dbReference>
<protein>
    <submittedName>
        <fullName evidence="5">Methyl-accepting chemotaxis protein</fullName>
    </submittedName>
</protein>
<dbReference type="HOGENOM" id="CLU_373351_0_0_0"/>
<dbReference type="Pfam" id="PF22673">
    <property type="entry name" value="MCP-like_PDC_1"/>
    <property type="match status" value="1"/>
</dbReference>
<dbReference type="Pfam" id="PF00015">
    <property type="entry name" value="MCPsignal"/>
    <property type="match status" value="1"/>
</dbReference>
<dbReference type="eggNOG" id="COG0840">
    <property type="taxonomic scope" value="Bacteria"/>
</dbReference>
<dbReference type="CDD" id="cd12913">
    <property type="entry name" value="PDC1_MCP_like"/>
    <property type="match status" value="1"/>
</dbReference>
<dbReference type="OrthoDB" id="343970at2"/>
<dbReference type="GO" id="GO:0016020">
    <property type="term" value="C:membrane"/>
    <property type="evidence" value="ECO:0007669"/>
    <property type="project" value="InterPro"/>
</dbReference>
<evidence type="ECO:0000259" key="4">
    <source>
        <dbReference type="PROSITE" id="PS50111"/>
    </source>
</evidence>
<keyword evidence="1 2" id="KW-0807">Transducer</keyword>
<dbReference type="InterPro" id="IPR004089">
    <property type="entry name" value="MCPsignal_dom"/>
</dbReference>
<keyword evidence="3" id="KW-0812">Transmembrane</keyword>
<dbReference type="AlphaFoldDB" id="H0UNI2"/>
<dbReference type="PANTHER" id="PTHR32089:SF112">
    <property type="entry name" value="LYSOZYME-LIKE PROTEIN-RELATED"/>
    <property type="match status" value="1"/>
</dbReference>
<evidence type="ECO:0000313" key="6">
    <source>
        <dbReference type="Proteomes" id="UP000005730"/>
    </source>
</evidence>
<keyword evidence="3" id="KW-1133">Transmembrane helix</keyword>
<dbReference type="PANTHER" id="PTHR32089">
    <property type="entry name" value="METHYL-ACCEPTING CHEMOTAXIS PROTEIN MCPB"/>
    <property type="match status" value="1"/>
</dbReference>
<dbReference type="STRING" id="926567.TheveDRAFT_0205"/>
<feature type="transmembrane region" description="Helical" evidence="3">
    <location>
        <begin position="312"/>
        <end position="334"/>
    </location>
</feature>
<reference evidence="5 6" key="1">
    <citation type="submission" date="2011-10" db="EMBL/GenBank/DDBJ databases">
        <title>The Noncontiguous Finished genome of Thermanaerovibrio velox DSM 12556.</title>
        <authorList>
            <consortium name="US DOE Joint Genome Institute (JGI-PGF)"/>
            <person name="Lucas S."/>
            <person name="Copeland A."/>
            <person name="Lapidus A."/>
            <person name="Glavina del Rio T."/>
            <person name="Dalin E."/>
            <person name="Tice H."/>
            <person name="Bruce D."/>
            <person name="Goodwin L."/>
            <person name="Pitluck S."/>
            <person name="Peters L."/>
            <person name="Mikhailova N."/>
            <person name="Teshima H."/>
            <person name="Kyrpides N."/>
            <person name="Mavromatis K."/>
            <person name="Ivanova N."/>
            <person name="Markowitz V."/>
            <person name="Cheng J.-F."/>
            <person name="Hugenholtz P."/>
            <person name="Woyke T."/>
            <person name="Wu D."/>
            <person name="Spring S."/>
            <person name="Brambilla E.-M."/>
            <person name="Klenk H.-P."/>
            <person name="Eisen J.A."/>
        </authorList>
    </citation>
    <scope>NUCLEOTIDE SEQUENCE [LARGE SCALE GENOMIC DNA]</scope>
    <source>
        <strain evidence="5 6">DSM 12556</strain>
    </source>
</reference>
<keyword evidence="6" id="KW-1185">Reference proteome</keyword>
<dbReference type="Gene3D" id="3.30.450.20">
    <property type="entry name" value="PAS domain"/>
    <property type="match status" value="1"/>
</dbReference>
<dbReference type="EMBL" id="CM001377">
    <property type="protein sequence ID" value="EHM09389.1"/>
    <property type="molecule type" value="Genomic_DNA"/>
</dbReference>
<dbReference type="PROSITE" id="PS50111">
    <property type="entry name" value="CHEMOTAXIS_TRANSDUC_2"/>
    <property type="match status" value="1"/>
</dbReference>
<gene>
    <name evidence="5" type="ORF">TheveDRAFT_0205</name>
</gene>